<dbReference type="PANTHER" id="PTHR43777">
    <property type="entry name" value="MOLYBDENUM COFACTOR CYTIDYLYLTRANSFERASE"/>
    <property type="match status" value="1"/>
</dbReference>
<dbReference type="CDD" id="cd04182">
    <property type="entry name" value="GT_2_like_f"/>
    <property type="match status" value="1"/>
</dbReference>
<reference evidence="3 4" key="1">
    <citation type="journal article" date="2009" name="Stand. Genomic Sci.">
        <title>Complete genome sequence of Desulfotomaculum acetoxidans type strain (5575).</title>
        <authorList>
            <person name="Spring S."/>
            <person name="Lapidus A."/>
            <person name="Schroder M."/>
            <person name="Gleim D."/>
            <person name="Sims D."/>
            <person name="Meincke L."/>
            <person name="Glavina Del Rio T."/>
            <person name="Tice H."/>
            <person name="Copeland A."/>
            <person name="Cheng J.F."/>
            <person name="Lucas S."/>
            <person name="Chen F."/>
            <person name="Nolan M."/>
            <person name="Bruce D."/>
            <person name="Goodwin L."/>
            <person name="Pitluck S."/>
            <person name="Ivanova N."/>
            <person name="Mavromatis K."/>
            <person name="Mikhailova N."/>
            <person name="Pati A."/>
            <person name="Chen A."/>
            <person name="Palaniappan K."/>
            <person name="Land M."/>
            <person name="Hauser L."/>
            <person name="Chang Y.J."/>
            <person name="Jeffries C.D."/>
            <person name="Chain P."/>
            <person name="Saunders E."/>
            <person name="Brettin T."/>
            <person name="Detter J.C."/>
            <person name="Goker M."/>
            <person name="Bristow J."/>
            <person name="Eisen J.A."/>
            <person name="Markowitz V."/>
            <person name="Hugenholtz P."/>
            <person name="Kyrpides N.C."/>
            <person name="Klenk H.P."/>
            <person name="Han C."/>
        </authorList>
    </citation>
    <scope>NUCLEOTIDE SEQUENCE [LARGE SCALE GENOMIC DNA]</scope>
    <source>
        <strain evidence="4">ATCC 49208 / DSM 771 / VKM B-1644</strain>
    </source>
</reference>
<keyword evidence="3" id="KW-0378">Hydrolase</keyword>
<dbReference type="Gene3D" id="3.90.550.10">
    <property type="entry name" value="Spore Coat Polysaccharide Biosynthesis Protein SpsA, Chain A"/>
    <property type="match status" value="1"/>
</dbReference>
<dbReference type="InterPro" id="IPR006674">
    <property type="entry name" value="HD_domain"/>
</dbReference>
<dbReference type="EMBL" id="CP001720">
    <property type="protein sequence ID" value="ACV64155.1"/>
    <property type="molecule type" value="Genomic_DNA"/>
</dbReference>
<evidence type="ECO:0000259" key="1">
    <source>
        <dbReference type="Pfam" id="PF01966"/>
    </source>
</evidence>
<dbReference type="InterPro" id="IPR029044">
    <property type="entry name" value="Nucleotide-diphossugar_trans"/>
</dbReference>
<dbReference type="SUPFAM" id="SSF53448">
    <property type="entry name" value="Nucleotide-diphospho-sugar transferases"/>
    <property type="match status" value="1"/>
</dbReference>
<dbReference type="GO" id="GO:0016787">
    <property type="term" value="F:hydrolase activity"/>
    <property type="evidence" value="ECO:0007669"/>
    <property type="project" value="UniProtKB-KW"/>
</dbReference>
<evidence type="ECO:0000313" key="4">
    <source>
        <dbReference type="Proteomes" id="UP000002217"/>
    </source>
</evidence>
<dbReference type="Pfam" id="PF12804">
    <property type="entry name" value="NTP_transf_3"/>
    <property type="match status" value="1"/>
</dbReference>
<accession>C8W6P6</accession>
<dbReference type="RefSeq" id="WP_015758845.1">
    <property type="nucleotide sequence ID" value="NC_013216.1"/>
</dbReference>
<dbReference type="PANTHER" id="PTHR43777:SF1">
    <property type="entry name" value="MOLYBDENUM COFACTOR CYTIDYLYLTRANSFERASE"/>
    <property type="match status" value="1"/>
</dbReference>
<evidence type="ECO:0000313" key="3">
    <source>
        <dbReference type="EMBL" id="ACV64155.1"/>
    </source>
</evidence>
<organism evidence="3 4">
    <name type="scientific">Desulfofarcimen acetoxidans (strain ATCC 49208 / DSM 771 / KCTC 5769 / VKM B-1644 / 5575)</name>
    <name type="common">Desulfotomaculum acetoxidans</name>
    <dbReference type="NCBI Taxonomy" id="485916"/>
    <lineage>
        <taxon>Bacteria</taxon>
        <taxon>Bacillati</taxon>
        <taxon>Bacillota</taxon>
        <taxon>Clostridia</taxon>
        <taxon>Eubacteriales</taxon>
        <taxon>Peptococcaceae</taxon>
        <taxon>Desulfofarcimen</taxon>
    </lineage>
</organism>
<dbReference type="AlphaFoldDB" id="C8W6P6"/>
<feature type="domain" description="HD" evidence="1">
    <location>
        <begin position="225"/>
        <end position="334"/>
    </location>
</feature>
<evidence type="ECO:0000259" key="2">
    <source>
        <dbReference type="Pfam" id="PF12804"/>
    </source>
</evidence>
<sequence>MQVENITAIILAAGYSSRMGDFKPLLRLGDCSVLERVIMLFKSAGLSDIRVVCGYRAADLSSLLQRLNIRPVFNERFDEGMFSSIRAGVKSLERMEGAFMLLPVDIPLVRQQTIHRLLREYRLNKGKIYYPCFNGERGHPPLISALYREEIACWNGAGGLRGLLEKHESEAINVETADENILFDIDTQADYRKLLDRWQRYGIPTTRECEVILNKLELPDKAGLISHCRAVASLAVYLAQEINQALIQQSRAETPDISDAGHLDDGILDLQLVAAAGLLHDLAKGRPEHASAGAQILMDMGFPIVAGAVAVHMDINVSENKKVDFKELVYLSDKLVQGAAVVLPEVRFKKMLEKHAGNQSVINKIERRWQNAVSIINKIEACTGKSIEFLLAEREEKANYLSLKGSID</sequence>
<protein>
    <submittedName>
        <fullName evidence="3">Metal dependent phosphohydrolase</fullName>
    </submittedName>
</protein>
<keyword evidence="4" id="KW-1185">Reference proteome</keyword>
<dbReference type="Pfam" id="PF01966">
    <property type="entry name" value="HD"/>
    <property type="match status" value="1"/>
</dbReference>
<dbReference type="Gene3D" id="1.10.3210.10">
    <property type="entry name" value="Hypothetical protein af1432"/>
    <property type="match status" value="1"/>
</dbReference>
<dbReference type="Proteomes" id="UP000002217">
    <property type="component" value="Chromosome"/>
</dbReference>
<dbReference type="KEGG" id="dae:Dtox_3432"/>
<dbReference type="GO" id="GO:0016779">
    <property type="term" value="F:nucleotidyltransferase activity"/>
    <property type="evidence" value="ECO:0007669"/>
    <property type="project" value="UniProtKB-ARBA"/>
</dbReference>
<dbReference type="NCBIfam" id="NF045665">
    <property type="entry name" value="NTPtran_DVU1551"/>
    <property type="match status" value="1"/>
</dbReference>
<gene>
    <name evidence="3" type="ordered locus">Dtox_3432</name>
</gene>
<dbReference type="STRING" id="485916.Dtox_3432"/>
<dbReference type="InterPro" id="IPR025877">
    <property type="entry name" value="MobA-like_NTP_Trfase"/>
</dbReference>
<dbReference type="eggNOG" id="COG2068">
    <property type="taxonomic scope" value="Bacteria"/>
</dbReference>
<name>C8W6P6_DESAS</name>
<dbReference type="SUPFAM" id="SSF109604">
    <property type="entry name" value="HD-domain/PDEase-like"/>
    <property type="match status" value="1"/>
</dbReference>
<dbReference type="InterPro" id="IPR054703">
    <property type="entry name" value="Mop-rel"/>
</dbReference>
<dbReference type="HOGENOM" id="CLU_040526_0_0_9"/>
<feature type="domain" description="MobA-like NTP transferase" evidence="2">
    <location>
        <begin position="8"/>
        <end position="168"/>
    </location>
</feature>
<proteinExistence type="predicted"/>
<dbReference type="OrthoDB" id="285216at2"/>